<evidence type="ECO:0000313" key="2">
    <source>
        <dbReference type="Proteomes" id="UP000274661"/>
    </source>
</evidence>
<organism evidence="1 2">
    <name type="scientific">Sphingomonas ginkgonis</name>
    <dbReference type="NCBI Taxonomy" id="2315330"/>
    <lineage>
        <taxon>Bacteria</taxon>
        <taxon>Pseudomonadati</taxon>
        <taxon>Pseudomonadota</taxon>
        <taxon>Alphaproteobacteria</taxon>
        <taxon>Sphingomonadales</taxon>
        <taxon>Sphingomonadaceae</taxon>
        <taxon>Sphingomonas</taxon>
    </lineage>
</organism>
<comment type="caution">
    <text evidence="1">The sequence shown here is derived from an EMBL/GenBank/DDBJ whole genome shotgun (WGS) entry which is preliminary data.</text>
</comment>
<gene>
    <name evidence="1" type="ORF">HMF7854_00150</name>
</gene>
<keyword evidence="2" id="KW-1185">Reference proteome</keyword>
<evidence type="ECO:0000313" key="1">
    <source>
        <dbReference type="EMBL" id="RST29419.1"/>
    </source>
</evidence>
<reference evidence="1 2" key="1">
    <citation type="submission" date="2018-12" db="EMBL/GenBank/DDBJ databases">
        <title>Sphingomonas sp. HMF7854 Genome sequencing and assembly.</title>
        <authorList>
            <person name="Cha I."/>
            <person name="Kang H."/>
            <person name="Kim H."/>
            <person name="Kang J."/>
            <person name="Joh K."/>
        </authorList>
    </citation>
    <scope>NUCLEOTIDE SEQUENCE [LARGE SCALE GENOMIC DNA]</scope>
    <source>
        <strain evidence="1 2">HMF7854</strain>
    </source>
</reference>
<dbReference type="EMBL" id="RWJF01000001">
    <property type="protein sequence ID" value="RST29419.1"/>
    <property type="molecule type" value="Genomic_DNA"/>
</dbReference>
<proteinExistence type="predicted"/>
<protein>
    <submittedName>
        <fullName evidence="1">Uncharacterized protein</fullName>
    </submittedName>
</protein>
<dbReference type="AlphaFoldDB" id="A0A429V667"/>
<name>A0A429V667_9SPHN</name>
<sequence>MRRPAAVERAFQLARSGQCRSVAEIIRKLPEEDRQAVELHLATPAARRELILICSDAWLAAR</sequence>
<dbReference type="Proteomes" id="UP000274661">
    <property type="component" value="Unassembled WGS sequence"/>
</dbReference>
<accession>A0A429V667</accession>